<evidence type="ECO:0000313" key="7">
    <source>
        <dbReference type="Proteomes" id="UP000260680"/>
    </source>
</evidence>
<keyword evidence="2" id="KW-0288">FMN</keyword>
<name>A0A3E2NDS8_9FIRM</name>
<dbReference type="RefSeq" id="WP_117416826.1">
    <property type="nucleotide sequence ID" value="NZ_BRPJ01000073.1"/>
</dbReference>
<feature type="domain" description="Nitroreductase" evidence="4">
    <location>
        <begin position="7"/>
        <end position="180"/>
    </location>
</feature>
<dbReference type="AlphaFoldDB" id="A0A3E2NDS8"/>
<evidence type="ECO:0000313" key="5">
    <source>
        <dbReference type="EMBL" id="GLB31450.1"/>
    </source>
</evidence>
<proteinExistence type="predicted"/>
<dbReference type="EMBL" id="QOHO01000027">
    <property type="protein sequence ID" value="RFZ79146.1"/>
    <property type="molecule type" value="Genomic_DNA"/>
</dbReference>
<evidence type="ECO:0000313" key="6">
    <source>
        <dbReference type="EMBL" id="RFZ79146.1"/>
    </source>
</evidence>
<keyword evidence="3" id="KW-0560">Oxidoreductase</keyword>
<comment type="caution">
    <text evidence="6">The sequence shown here is derived from an EMBL/GenBank/DDBJ whole genome shotgun (WGS) entry which is preliminary data.</text>
</comment>
<organism evidence="6 7">
    <name type="scientific">Lacrimispora amygdalina</name>
    <dbReference type="NCBI Taxonomy" id="253257"/>
    <lineage>
        <taxon>Bacteria</taxon>
        <taxon>Bacillati</taxon>
        <taxon>Bacillota</taxon>
        <taxon>Clostridia</taxon>
        <taxon>Lachnospirales</taxon>
        <taxon>Lachnospiraceae</taxon>
        <taxon>Lacrimispora</taxon>
    </lineage>
</organism>
<dbReference type="EMBL" id="BRPJ01000073">
    <property type="protein sequence ID" value="GLB31450.1"/>
    <property type="molecule type" value="Genomic_DNA"/>
</dbReference>
<evidence type="ECO:0000256" key="2">
    <source>
        <dbReference type="ARBA" id="ARBA00022643"/>
    </source>
</evidence>
<dbReference type="SUPFAM" id="SSF55469">
    <property type="entry name" value="FMN-dependent nitroreductase-like"/>
    <property type="match status" value="1"/>
</dbReference>
<dbReference type="CDD" id="cd02062">
    <property type="entry name" value="Nitro_FMN_reductase"/>
    <property type="match status" value="1"/>
</dbReference>
<dbReference type="InterPro" id="IPR029479">
    <property type="entry name" value="Nitroreductase"/>
</dbReference>
<reference evidence="6 7" key="1">
    <citation type="submission" date="2018-07" db="EMBL/GenBank/DDBJ databases">
        <title>New species, Clostridium PI-S10-A1B.</title>
        <authorList>
            <person name="Krishna G."/>
            <person name="Summeta K."/>
            <person name="Shikha S."/>
            <person name="Prabhu P.B."/>
            <person name="Suresh K."/>
        </authorList>
    </citation>
    <scope>NUCLEOTIDE SEQUENCE [LARGE SCALE GENOMIC DNA]</scope>
    <source>
        <strain evidence="6 7">PI-S10-A1B</strain>
    </source>
</reference>
<reference evidence="5 8" key="2">
    <citation type="journal article" date="2024" name="Int. J. Syst. Evol. Microbiol.">
        <title>Lacrimispora brassicae sp. nov. isolated from fermented cabbage, and proposal of Clostridium indicum Gundawar et al. 2019 and Clostridium methoxybenzovorans Mechichi et al. 1999 as heterotypic synonyms of Lacrimispora amygdalina (Parshina et al. 2003) Haas and Blanchard 2020 and Lacrimispora indolis (McClung and McCoy 1957) Haas and Blanchard 2020, respectively.</title>
        <authorList>
            <person name="Kobayashi H."/>
            <person name="Tanizawa Y."/>
            <person name="Sakamoto M."/>
            <person name="Ohkuma M."/>
            <person name="Tohno M."/>
        </authorList>
    </citation>
    <scope>NUCLEOTIDE SEQUENCE [LARGE SCALE GENOMIC DNA]</scope>
    <source>
        <strain evidence="5 8">DSM 12857</strain>
    </source>
</reference>
<dbReference type="Proteomes" id="UP000260680">
    <property type="component" value="Unassembled WGS sequence"/>
</dbReference>
<accession>A0A3E2NDS8</accession>
<dbReference type="PANTHER" id="PTHR23026">
    <property type="entry name" value="NADPH NITROREDUCTASE"/>
    <property type="match status" value="1"/>
</dbReference>
<gene>
    <name evidence="6" type="ORF">DS742_09815</name>
    <name evidence="5" type="ORF">LAD12857_33730</name>
</gene>
<sequence length="204" mass="23494">MEFKQVIDKRRTIREFSNEIVPNEIIVQSLEAGLKAPSYNHLKQWDFIMVRDSKIRLALTQTEEMIEELSSDLLQAFENHDSLAKAMYLDAIPKQKRMILTAPELLVVVYKPKTLVKDSNRIYDLNCLASVWCCIENILLSLAEHDVLGVTFIPKNTDKVKDILAVPDELEVAAIIPFGYKAEDSKIIEQKEIDLKTRIHINVW</sequence>
<dbReference type="Pfam" id="PF00881">
    <property type="entry name" value="Nitroreductase"/>
    <property type="match status" value="1"/>
</dbReference>
<evidence type="ECO:0000259" key="4">
    <source>
        <dbReference type="Pfam" id="PF00881"/>
    </source>
</evidence>
<dbReference type="GO" id="GO:0016491">
    <property type="term" value="F:oxidoreductase activity"/>
    <property type="evidence" value="ECO:0007669"/>
    <property type="project" value="UniProtKB-KW"/>
</dbReference>
<evidence type="ECO:0000256" key="1">
    <source>
        <dbReference type="ARBA" id="ARBA00022630"/>
    </source>
</evidence>
<dbReference type="InterPro" id="IPR000415">
    <property type="entry name" value="Nitroreductase-like"/>
</dbReference>
<protein>
    <recommendedName>
        <fullName evidence="4">Nitroreductase domain-containing protein</fullName>
    </recommendedName>
</protein>
<dbReference type="Gene3D" id="3.40.109.10">
    <property type="entry name" value="NADH Oxidase"/>
    <property type="match status" value="1"/>
</dbReference>
<dbReference type="OrthoDB" id="9812105at2"/>
<keyword evidence="1" id="KW-0285">Flavoprotein</keyword>
<evidence type="ECO:0000256" key="3">
    <source>
        <dbReference type="ARBA" id="ARBA00023002"/>
    </source>
</evidence>
<dbReference type="Proteomes" id="UP001419084">
    <property type="component" value="Unassembled WGS sequence"/>
</dbReference>
<keyword evidence="8" id="KW-1185">Reference proteome</keyword>
<dbReference type="PANTHER" id="PTHR23026:SF90">
    <property type="entry name" value="IODOTYROSINE DEIODINASE 1"/>
    <property type="match status" value="1"/>
</dbReference>
<evidence type="ECO:0000313" key="8">
    <source>
        <dbReference type="Proteomes" id="UP001419084"/>
    </source>
</evidence>
<dbReference type="InterPro" id="IPR050627">
    <property type="entry name" value="Nitroreductase/BluB"/>
</dbReference>